<proteinExistence type="predicted"/>
<name>A0A370BRC1_ASPNG</name>
<dbReference type="VEuPathDB" id="FungiDB:M747DRAFT_316694"/>
<evidence type="ECO:0000313" key="1">
    <source>
        <dbReference type="EMBL" id="RDH18027.1"/>
    </source>
</evidence>
<dbReference type="Proteomes" id="UP000253845">
    <property type="component" value="Unassembled WGS sequence"/>
</dbReference>
<reference evidence="1 2" key="1">
    <citation type="submission" date="2018-07" db="EMBL/GenBank/DDBJ databases">
        <title>Section-level genome sequencing of Aspergillus section Nigri to investigate inter- and intra-species variation.</title>
        <authorList>
            <consortium name="DOE Joint Genome Institute"/>
            <person name="Vesth T.C."/>
            <person name="Nybo J.L."/>
            <person name="Theobald S."/>
            <person name="Frisvad J.C."/>
            <person name="Larsen T.O."/>
            <person name="Nielsen K.F."/>
            <person name="Hoof J.B."/>
            <person name="Brandl J."/>
            <person name="Salamov A."/>
            <person name="Riley R."/>
            <person name="Gladden J.M."/>
            <person name="Phatale P."/>
            <person name="Nielsen M.T."/>
            <person name="Lyhne E.K."/>
            <person name="Kogle M.E."/>
            <person name="Strasser K."/>
            <person name="McDonnell E."/>
            <person name="Barry K."/>
            <person name="Clum A."/>
            <person name="Chen C."/>
            <person name="Nolan M."/>
            <person name="Sandor L."/>
            <person name="Kuo A."/>
            <person name="Lipzen A."/>
            <person name="Hainaut M."/>
            <person name="Drula E."/>
            <person name="Tsang A."/>
            <person name="Magnuson J.K."/>
            <person name="Henrissat B."/>
            <person name="Wiebenga A."/>
            <person name="Simmons B.A."/>
            <person name="Makela M.R."/>
            <person name="De vries R.P."/>
            <person name="Grigoriev I.V."/>
            <person name="Mortensen U.H."/>
            <person name="Baker S.E."/>
            <person name="Andersen M.R."/>
        </authorList>
    </citation>
    <scope>NUCLEOTIDE SEQUENCE [LARGE SCALE GENOMIC DNA]</scope>
    <source>
        <strain evidence="1 2">ATCC 13496</strain>
    </source>
</reference>
<organism evidence="1 2">
    <name type="scientific">Aspergillus niger ATCC 13496</name>
    <dbReference type="NCBI Taxonomy" id="1353008"/>
    <lineage>
        <taxon>Eukaryota</taxon>
        <taxon>Fungi</taxon>
        <taxon>Dikarya</taxon>
        <taxon>Ascomycota</taxon>
        <taxon>Pezizomycotina</taxon>
        <taxon>Eurotiomycetes</taxon>
        <taxon>Eurotiomycetidae</taxon>
        <taxon>Eurotiales</taxon>
        <taxon>Aspergillaceae</taxon>
        <taxon>Aspergillus</taxon>
        <taxon>Aspergillus subgen. Circumdati</taxon>
    </lineage>
</organism>
<gene>
    <name evidence="1" type="ORF">M747DRAFT_316694</name>
</gene>
<sequence>MACPGAKLNPLASEFIWHGNKTGHMRVTEKGVSAKNANQVEVPEKNILTKDTEQDEEQNIWRLNKNSDFPLRTAPHRRSTSRAPKIYRIIFIFLMPDSCQRNLVSHTATQQSASESPTKISHQISRLEDFDEGNFKNKTQLTSRKCAKAAKEKESEVEYKNPCYINIKFTTTGGISYDLYHPLISYLNKPARRAFDHLQHLTYHNNQEFQTVKFRVDVSPEKINNAAYFLEALVNLSKHLPSSKPYNAYCAHGNDPRIKYSQQVPHLLLQYKQIKRLREVPAGIRIRRVRSTIMAHVRPDPEHLKNNLLPMEIKRTEIILPELTDNKLTVRVPQISGPADTE</sequence>
<evidence type="ECO:0000313" key="2">
    <source>
        <dbReference type="Proteomes" id="UP000253845"/>
    </source>
</evidence>
<protein>
    <submittedName>
        <fullName evidence="1">Uncharacterized protein</fullName>
    </submittedName>
</protein>
<accession>A0A370BRC1</accession>
<dbReference type="AlphaFoldDB" id="A0A370BRC1"/>
<dbReference type="EMBL" id="KZ851926">
    <property type="protein sequence ID" value="RDH18027.1"/>
    <property type="molecule type" value="Genomic_DNA"/>
</dbReference>